<evidence type="ECO:0000313" key="5">
    <source>
        <dbReference type="Proteomes" id="UP000054565"/>
    </source>
</evidence>
<dbReference type="EMBL" id="DS028095">
    <property type="protein sequence ID" value="KMP04796.1"/>
    <property type="molecule type" value="Genomic_DNA"/>
</dbReference>
<dbReference type="STRING" id="404692.A0A0J6Y7Z2"/>
<dbReference type="InterPro" id="IPR019337">
    <property type="entry name" value="Telomere_length_regulation_dom"/>
</dbReference>
<gene>
    <name evidence="4" type="ORF">CIRG_04477</name>
</gene>
<evidence type="ECO:0000256" key="1">
    <source>
        <dbReference type="ARBA" id="ARBA00006133"/>
    </source>
</evidence>
<dbReference type="PANTHER" id="PTHR15830">
    <property type="entry name" value="TELOMERE LENGTH REGULATION PROTEIN TEL2 FAMILY MEMBER"/>
    <property type="match status" value="1"/>
</dbReference>
<dbReference type="Pfam" id="PF10193">
    <property type="entry name" value="Telomere_reg-2"/>
    <property type="match status" value="1"/>
</dbReference>
<dbReference type="AlphaFoldDB" id="A0A0J6Y7Z2"/>
<dbReference type="OrthoDB" id="10258062at2759"/>
<dbReference type="InterPro" id="IPR051970">
    <property type="entry name" value="TEL2_Regulation"/>
</dbReference>
<dbReference type="GO" id="GO:0005829">
    <property type="term" value="C:cytosol"/>
    <property type="evidence" value="ECO:0007669"/>
    <property type="project" value="TreeGrafter"/>
</dbReference>
<evidence type="ECO:0000256" key="2">
    <source>
        <dbReference type="SAM" id="MobiDB-lite"/>
    </source>
</evidence>
<accession>A0A0J6Y7Z2</accession>
<comment type="similarity">
    <text evidence="1">Belongs to the TEL2 family.</text>
</comment>
<reference evidence="5" key="1">
    <citation type="journal article" date="2010" name="Genome Res.">
        <title>Population genomic sequencing of Coccidioides fungi reveals recent hybridization and transposon control.</title>
        <authorList>
            <person name="Neafsey D.E."/>
            <person name="Barker B.M."/>
            <person name="Sharpton T.J."/>
            <person name="Stajich J.E."/>
            <person name="Park D.J."/>
            <person name="Whiston E."/>
            <person name="Hung C.-Y."/>
            <person name="McMahan C."/>
            <person name="White J."/>
            <person name="Sykes S."/>
            <person name="Heiman D."/>
            <person name="Young S."/>
            <person name="Zeng Q."/>
            <person name="Abouelleil A."/>
            <person name="Aftuck L."/>
            <person name="Bessette D."/>
            <person name="Brown A."/>
            <person name="FitzGerald M."/>
            <person name="Lui A."/>
            <person name="Macdonald J.P."/>
            <person name="Priest M."/>
            <person name="Orbach M.J."/>
            <person name="Galgiani J.N."/>
            <person name="Kirkland T.N."/>
            <person name="Cole G.T."/>
            <person name="Birren B.W."/>
            <person name="Henn M.R."/>
            <person name="Taylor J.W."/>
            <person name="Rounsley S.D."/>
        </authorList>
    </citation>
    <scope>NUCLEOTIDE SEQUENCE [LARGE SCALE GENOMIC DNA]</scope>
    <source>
        <strain evidence="5">RMSCC 2394</strain>
    </source>
</reference>
<dbReference type="GO" id="GO:0042162">
    <property type="term" value="F:telomeric DNA binding"/>
    <property type="evidence" value="ECO:0007669"/>
    <property type="project" value="TreeGrafter"/>
</dbReference>
<name>A0A0J6Y7Z2_COCIT</name>
<dbReference type="PANTHER" id="PTHR15830:SF10">
    <property type="entry name" value="TELOMERE LENGTH REGULATION PROTEIN TEL2 HOMOLOG"/>
    <property type="match status" value="1"/>
</dbReference>
<dbReference type="GO" id="GO:0051083">
    <property type="term" value="P:'de novo' cotranslational protein folding"/>
    <property type="evidence" value="ECO:0007669"/>
    <property type="project" value="TreeGrafter"/>
</dbReference>
<feature type="region of interest" description="Disordered" evidence="2">
    <location>
        <begin position="541"/>
        <end position="605"/>
    </location>
</feature>
<organism evidence="4 5">
    <name type="scientific">Coccidioides immitis RMSCC 2394</name>
    <dbReference type="NCBI Taxonomy" id="404692"/>
    <lineage>
        <taxon>Eukaryota</taxon>
        <taxon>Fungi</taxon>
        <taxon>Dikarya</taxon>
        <taxon>Ascomycota</taxon>
        <taxon>Pezizomycotina</taxon>
        <taxon>Eurotiomycetes</taxon>
        <taxon>Eurotiomycetidae</taxon>
        <taxon>Onygenales</taxon>
        <taxon>Onygenaceae</taxon>
        <taxon>Coccidioides</taxon>
    </lineage>
</organism>
<evidence type="ECO:0000259" key="3">
    <source>
        <dbReference type="Pfam" id="PF10193"/>
    </source>
</evidence>
<feature type="compositionally biased region" description="Polar residues" evidence="2">
    <location>
        <begin position="541"/>
        <end position="566"/>
    </location>
</feature>
<protein>
    <recommendedName>
        <fullName evidence="3">Telomere length regulation protein conserved domain-containing protein</fullName>
    </recommendedName>
</protein>
<feature type="domain" description="Telomere length regulation protein conserved" evidence="3">
    <location>
        <begin position="610"/>
        <end position="721"/>
    </location>
</feature>
<dbReference type="GO" id="GO:0051879">
    <property type="term" value="F:Hsp90 protein binding"/>
    <property type="evidence" value="ECO:0007669"/>
    <property type="project" value="TreeGrafter"/>
</dbReference>
<dbReference type="Proteomes" id="UP000054565">
    <property type="component" value="Unassembled WGS sequence"/>
</dbReference>
<sequence>MENLLTAVKTVSIGNRDEGNGLSEVIPKSTVRSSSEQPSEEGKCIVNTSRQALHLLGSGPSDSQFRQVLNFLDPANTPTTGFDITEPEPSTISVLNGLITLAINDRWANIEREYRSSPKSKRAKTTRTIVLRCLTSVSGIGALIANLRSNLDQFQVQKRGDSLSRQILLRDTLSALSYVLQTPNLLLNVYQKIANISSPAKKRSAWSQFIVFLSSGRALSTAGETFANLKDVEIPKSIRWLGEGKNYASWLGRCIVSMALGLTDEDSEGWNNLAKFTQRALSLGYQNDLLNEIYSGLLLHPSISARPFGTLIGLLEQNSQKRVFECIIHDLETKYFLDITGPASTPLHETETRSAIRGVSAVVSLILNLLPSLSSHVIDCLIKAVGGNIRGANMRRALLVIYANRTDILSEILKKAIALFGDELYLKHAPQMIQEANCQVILLAAGYLHRADAAELENITKSGSYLSTITHRIGASLPRSRFLGMVVGMGLSKLTDPPDKAMKFQSDEMQSQDALWYLSLTEVMDEVGVPTELTTLKAVGSQSLLKRPSSQHPNTPQPKSTPSQTRVVGIEEISDKSEEEGLYAYEKPDSDASDSEEDPTLIQRSKPSAPVYIRDLVSALSDTENPDRYHLAISTAPDLIRRKTAFGTEIVESANELALQLVSLQDRYDMPKFHERRMEGLVALIVALPSQMGRWMAHTLFNVDLSLAHRSSVLIALGLAARELAGFGDADAKVMGLEKSTHTFPSKRLPEHLEPIYDSSKASIETISKQISQSILEPMALTAADKLTGPNIMKLRPLSSYAEEERQKRGLESRRRQKSVPKELYGVLSEAFLMPLLGEFSVMMYTMRSFGNSNPFLEPHLISLSVQTITLLLSTIGPHTPTLNLSTSEVFSFLTTLHNLPVASDPIVLPAILSLFLTVVDVNIVSGSTAEESLATQFATSVLELREWVDGVFERAPKEDERVRALAAGIMVKLEEVTRRYQGRLLGLDSKFEY</sequence>
<proteinExistence type="inferred from homology"/>
<dbReference type="InterPro" id="IPR038528">
    <property type="entry name" value="TEL2_C_sf"/>
</dbReference>
<dbReference type="Gene3D" id="1.25.40.720">
    <property type="entry name" value="Telomere length regulation protein 2, C-terminal domain"/>
    <property type="match status" value="1"/>
</dbReference>
<evidence type="ECO:0000313" key="4">
    <source>
        <dbReference type="EMBL" id="KMP04796.1"/>
    </source>
</evidence>